<dbReference type="InterPro" id="IPR003837">
    <property type="entry name" value="GatC"/>
</dbReference>
<dbReference type="PANTHER" id="PTHR15004">
    <property type="entry name" value="GLUTAMYL-TRNA(GLN) AMIDOTRANSFERASE SUBUNIT C, MITOCHONDRIAL"/>
    <property type="match status" value="1"/>
</dbReference>
<dbReference type="GO" id="GO:0050567">
    <property type="term" value="F:glutaminyl-tRNA synthase (glutamine-hydrolyzing) activity"/>
    <property type="evidence" value="ECO:0007669"/>
    <property type="project" value="UniProtKB-UniRule"/>
</dbReference>
<dbReference type="HAMAP" id="MF_00122">
    <property type="entry name" value="GatC"/>
    <property type="match status" value="1"/>
</dbReference>
<dbReference type="GO" id="GO:0006412">
    <property type="term" value="P:translation"/>
    <property type="evidence" value="ECO:0007669"/>
    <property type="project" value="UniProtKB-UniRule"/>
</dbReference>
<comment type="catalytic activity">
    <reaction evidence="1">
        <text>L-aspartyl-tRNA(Asn) + L-glutamine + ATP + H2O = L-asparaginyl-tRNA(Asn) + L-glutamate + ADP + phosphate + 2 H(+)</text>
        <dbReference type="Rhea" id="RHEA:14513"/>
        <dbReference type="Rhea" id="RHEA-COMP:9674"/>
        <dbReference type="Rhea" id="RHEA-COMP:9677"/>
        <dbReference type="ChEBI" id="CHEBI:15377"/>
        <dbReference type="ChEBI" id="CHEBI:15378"/>
        <dbReference type="ChEBI" id="CHEBI:29985"/>
        <dbReference type="ChEBI" id="CHEBI:30616"/>
        <dbReference type="ChEBI" id="CHEBI:43474"/>
        <dbReference type="ChEBI" id="CHEBI:58359"/>
        <dbReference type="ChEBI" id="CHEBI:78515"/>
        <dbReference type="ChEBI" id="CHEBI:78516"/>
        <dbReference type="ChEBI" id="CHEBI:456216"/>
    </reaction>
</comment>
<dbReference type="OrthoDB" id="9813938at2"/>
<dbReference type="Pfam" id="PF02686">
    <property type="entry name" value="GatC"/>
    <property type="match status" value="1"/>
</dbReference>
<evidence type="ECO:0000256" key="1">
    <source>
        <dbReference type="HAMAP-Rule" id="MF_00122"/>
    </source>
</evidence>
<dbReference type="PANTHER" id="PTHR15004:SF0">
    <property type="entry name" value="GLUTAMYL-TRNA(GLN) AMIDOTRANSFERASE SUBUNIT C, MITOCHONDRIAL"/>
    <property type="match status" value="1"/>
</dbReference>
<dbReference type="GO" id="GO:0016740">
    <property type="term" value="F:transferase activity"/>
    <property type="evidence" value="ECO:0007669"/>
    <property type="project" value="UniProtKB-KW"/>
</dbReference>
<dbReference type="GO" id="GO:0050566">
    <property type="term" value="F:asparaginyl-tRNA synthase (glutamine-hydrolyzing) activity"/>
    <property type="evidence" value="ECO:0007669"/>
    <property type="project" value="RHEA"/>
</dbReference>
<accession>A0A1G7GG16</accession>
<dbReference type="Proteomes" id="UP000199045">
    <property type="component" value="Unassembled WGS sequence"/>
</dbReference>
<keyword evidence="1" id="KW-0436">Ligase</keyword>
<dbReference type="STRING" id="104663.SAMN04488121_1015"/>
<dbReference type="SUPFAM" id="SSF141000">
    <property type="entry name" value="Glu-tRNAGln amidotransferase C subunit"/>
    <property type="match status" value="1"/>
</dbReference>
<dbReference type="GO" id="GO:0005524">
    <property type="term" value="F:ATP binding"/>
    <property type="evidence" value="ECO:0007669"/>
    <property type="project" value="UniProtKB-KW"/>
</dbReference>
<dbReference type="AlphaFoldDB" id="A0A1G7GG16"/>
<dbReference type="InterPro" id="IPR036113">
    <property type="entry name" value="Asp/Glu-ADT_sf_sub_c"/>
</dbReference>
<dbReference type="EC" id="6.3.5.-" evidence="1"/>
<name>A0A1G7GG16_CHIFI</name>
<keyword evidence="2" id="KW-0808">Transferase</keyword>
<dbReference type="RefSeq" id="WP_089828199.1">
    <property type="nucleotide sequence ID" value="NZ_FNBN01000001.1"/>
</dbReference>
<evidence type="ECO:0000313" key="3">
    <source>
        <dbReference type="Proteomes" id="UP000199045"/>
    </source>
</evidence>
<dbReference type="Gene3D" id="1.10.20.60">
    <property type="entry name" value="Glu-tRNAGln amidotransferase C subunit, N-terminal domain"/>
    <property type="match status" value="1"/>
</dbReference>
<keyword evidence="1" id="KW-0648">Protein biosynthesis</keyword>
<comment type="subunit">
    <text evidence="1">Heterotrimer of A, B and C subunits.</text>
</comment>
<comment type="similarity">
    <text evidence="1">Belongs to the GatC family.</text>
</comment>
<dbReference type="EMBL" id="FNBN01000001">
    <property type="protein sequence ID" value="SDE87084.1"/>
    <property type="molecule type" value="Genomic_DNA"/>
</dbReference>
<organism evidence="2 3">
    <name type="scientific">Chitinophaga filiformis</name>
    <name type="common">Myxococcus filiformis</name>
    <name type="synonym">Flexibacter filiformis</name>
    <dbReference type="NCBI Taxonomy" id="104663"/>
    <lineage>
        <taxon>Bacteria</taxon>
        <taxon>Pseudomonadati</taxon>
        <taxon>Bacteroidota</taxon>
        <taxon>Chitinophagia</taxon>
        <taxon>Chitinophagales</taxon>
        <taxon>Chitinophagaceae</taxon>
        <taxon>Chitinophaga</taxon>
    </lineage>
</organism>
<proteinExistence type="inferred from homology"/>
<protein>
    <recommendedName>
        <fullName evidence="1">Aspartyl/glutamyl-tRNA(Asn/Gln) amidotransferase subunit C</fullName>
        <shortName evidence="1">Asp/Glu-ADT subunit C</shortName>
        <ecNumber evidence="1">6.3.5.-</ecNumber>
    </recommendedName>
</protein>
<dbReference type="GO" id="GO:0070681">
    <property type="term" value="P:glutaminyl-tRNAGln biosynthesis via transamidation"/>
    <property type="evidence" value="ECO:0007669"/>
    <property type="project" value="TreeGrafter"/>
</dbReference>
<dbReference type="NCBIfam" id="TIGR00135">
    <property type="entry name" value="gatC"/>
    <property type="match status" value="1"/>
</dbReference>
<reference evidence="3" key="1">
    <citation type="submission" date="2016-10" db="EMBL/GenBank/DDBJ databases">
        <authorList>
            <person name="Varghese N."/>
            <person name="Submissions S."/>
        </authorList>
    </citation>
    <scope>NUCLEOTIDE SEQUENCE [LARGE SCALE GENOMIC DNA]</scope>
    <source>
        <strain evidence="3">DSM 527</strain>
    </source>
</reference>
<comment type="function">
    <text evidence="1">Allows the formation of correctly charged Asn-tRNA(Asn) or Gln-tRNA(Gln) through the transamidation of misacylated Asp-tRNA(Asn) or Glu-tRNA(Gln) in organisms which lack either or both of asparaginyl-tRNA or glutaminyl-tRNA synthetases. The reaction takes place in the presence of glutamine and ATP through an activated phospho-Asp-tRNA(Asn) or phospho-Glu-tRNA(Gln).</text>
</comment>
<evidence type="ECO:0000313" key="2">
    <source>
        <dbReference type="EMBL" id="SDE87084.1"/>
    </source>
</evidence>
<keyword evidence="1" id="KW-0547">Nucleotide-binding</keyword>
<keyword evidence="1" id="KW-0067">ATP-binding</keyword>
<comment type="catalytic activity">
    <reaction evidence="1">
        <text>L-glutamyl-tRNA(Gln) + L-glutamine + ATP + H2O = L-glutaminyl-tRNA(Gln) + L-glutamate + ADP + phosphate + H(+)</text>
        <dbReference type="Rhea" id="RHEA:17521"/>
        <dbReference type="Rhea" id="RHEA-COMP:9681"/>
        <dbReference type="Rhea" id="RHEA-COMP:9684"/>
        <dbReference type="ChEBI" id="CHEBI:15377"/>
        <dbReference type="ChEBI" id="CHEBI:15378"/>
        <dbReference type="ChEBI" id="CHEBI:29985"/>
        <dbReference type="ChEBI" id="CHEBI:30616"/>
        <dbReference type="ChEBI" id="CHEBI:43474"/>
        <dbReference type="ChEBI" id="CHEBI:58359"/>
        <dbReference type="ChEBI" id="CHEBI:78520"/>
        <dbReference type="ChEBI" id="CHEBI:78521"/>
        <dbReference type="ChEBI" id="CHEBI:456216"/>
    </reaction>
</comment>
<gene>
    <name evidence="1" type="primary">gatC</name>
    <name evidence="2" type="ORF">SAMN04488121_1015</name>
</gene>
<dbReference type="GO" id="GO:0006450">
    <property type="term" value="P:regulation of translational fidelity"/>
    <property type="evidence" value="ECO:0007669"/>
    <property type="project" value="InterPro"/>
</dbReference>
<sequence>MEVNEMLVQQLADLARLEFSEQEKKEIQGDLQRMITFVEKLNELDTTHVKPLLHLTADRNVLREDTVVPSITREEGLKNAPAANDQYFQVPKVIKK</sequence>